<evidence type="ECO:0000256" key="1">
    <source>
        <dbReference type="SAM" id="Phobius"/>
    </source>
</evidence>
<organism evidence="2 3">
    <name type="scientific">Paenibacillus macerans</name>
    <name type="common">Bacillus macerans</name>
    <dbReference type="NCBI Taxonomy" id="44252"/>
    <lineage>
        <taxon>Bacteria</taxon>
        <taxon>Bacillati</taxon>
        <taxon>Bacillota</taxon>
        <taxon>Bacilli</taxon>
        <taxon>Bacillales</taxon>
        <taxon>Paenibacillaceae</taxon>
        <taxon>Paenibacillus</taxon>
    </lineage>
</organism>
<name>A0A090ZCR6_PAEMA</name>
<dbReference type="PATRIC" id="fig|44252.3.peg.3255"/>
<reference evidence="2 3" key="1">
    <citation type="submission" date="2014-04" db="EMBL/GenBank/DDBJ databases">
        <authorList>
            <person name="Bishop-Lilly K.A."/>
            <person name="Broomall S.M."/>
            <person name="Chain P.S."/>
            <person name="Chertkov O."/>
            <person name="Coyne S.R."/>
            <person name="Daligault H.E."/>
            <person name="Davenport K.W."/>
            <person name="Erkkila T."/>
            <person name="Frey K.G."/>
            <person name="Gibbons H.S."/>
            <person name="Gu W."/>
            <person name="Jaissle J."/>
            <person name="Johnson S.L."/>
            <person name="Koroleva G.I."/>
            <person name="Ladner J.T."/>
            <person name="Lo C.-C."/>
            <person name="Minogue T.D."/>
            <person name="Munk C."/>
            <person name="Palacios G.F."/>
            <person name="Redden C.L."/>
            <person name="Rosenzweig C.N."/>
            <person name="Scholz M.B."/>
            <person name="Teshima H."/>
            <person name="Xu Y."/>
        </authorList>
    </citation>
    <scope>NUCLEOTIDE SEQUENCE [LARGE SCALE GENOMIC DNA]</scope>
    <source>
        <strain evidence="2 3">8244</strain>
    </source>
</reference>
<dbReference type="EMBL" id="JMQA01000029">
    <property type="protein sequence ID" value="KFN08213.1"/>
    <property type="molecule type" value="Genomic_DNA"/>
</dbReference>
<gene>
    <name evidence="2" type="ORF">DJ90_1648</name>
</gene>
<protein>
    <submittedName>
        <fullName evidence="2">Uncharacterized protein</fullName>
    </submittedName>
</protein>
<feature type="transmembrane region" description="Helical" evidence="1">
    <location>
        <begin position="28"/>
        <end position="57"/>
    </location>
</feature>
<keyword evidence="1" id="KW-0472">Membrane</keyword>
<dbReference type="Proteomes" id="UP000029278">
    <property type="component" value="Unassembled WGS sequence"/>
</dbReference>
<keyword evidence="3" id="KW-1185">Reference proteome</keyword>
<dbReference type="HOGENOM" id="CLU_2756499_0_0_9"/>
<dbReference type="AlphaFoldDB" id="A0A090ZCR6"/>
<evidence type="ECO:0000313" key="2">
    <source>
        <dbReference type="EMBL" id="KFN08213.1"/>
    </source>
</evidence>
<dbReference type="OrthoDB" id="2647019at2"/>
<dbReference type="GeneID" id="95406866"/>
<comment type="caution">
    <text evidence="2">The sequence shown here is derived from an EMBL/GenBank/DDBJ whole genome shotgun (WGS) entry which is preliminary data.</text>
</comment>
<accession>A0A090ZCR6</accession>
<keyword evidence="1" id="KW-1133">Transmembrane helix</keyword>
<evidence type="ECO:0000313" key="3">
    <source>
        <dbReference type="Proteomes" id="UP000029278"/>
    </source>
</evidence>
<proteinExistence type="predicted"/>
<dbReference type="RefSeq" id="WP_007130946.1">
    <property type="nucleotide sequence ID" value="NZ_BGML01000002.1"/>
</dbReference>
<dbReference type="STRING" id="44252.DJ90_1648"/>
<keyword evidence="1" id="KW-0812">Transmembrane</keyword>
<sequence length="72" mass="8199">MLMLHILLAPLIGLPMLGLLRKRLYRDAAVFGAVSVIGYGLWICIVNHRPFIITIFIERMIEMLKSISTTMI</sequence>